<dbReference type="STRING" id="1379870.SD10_22720"/>
<evidence type="ECO:0000313" key="2">
    <source>
        <dbReference type="Proteomes" id="UP000033054"/>
    </source>
</evidence>
<dbReference type="PATRIC" id="fig|1379870.5.peg.4920"/>
<protein>
    <submittedName>
        <fullName evidence="1">Uncharacterized protein</fullName>
    </submittedName>
</protein>
<keyword evidence="2" id="KW-1185">Reference proteome</keyword>
<dbReference type="EMBL" id="CP010429">
    <property type="protein sequence ID" value="AKD57285.1"/>
    <property type="molecule type" value="Genomic_DNA"/>
</dbReference>
<dbReference type="AlphaFoldDB" id="A0A0E3ZY74"/>
<dbReference type="RefSeq" id="WP_046577004.1">
    <property type="nucleotide sequence ID" value="NZ_CP010429.1"/>
</dbReference>
<proteinExistence type="predicted"/>
<evidence type="ECO:0000313" key="1">
    <source>
        <dbReference type="EMBL" id="AKD57285.1"/>
    </source>
</evidence>
<accession>A0A0E3ZY74</accession>
<organism evidence="1 2">
    <name type="scientific">Spirosoma radiotolerans</name>
    <dbReference type="NCBI Taxonomy" id="1379870"/>
    <lineage>
        <taxon>Bacteria</taxon>
        <taxon>Pseudomonadati</taxon>
        <taxon>Bacteroidota</taxon>
        <taxon>Cytophagia</taxon>
        <taxon>Cytophagales</taxon>
        <taxon>Cytophagaceae</taxon>
        <taxon>Spirosoma</taxon>
    </lineage>
</organism>
<dbReference type="HOGENOM" id="CLU_174680_0_0_10"/>
<gene>
    <name evidence="1" type="ORF">SD10_22720</name>
</gene>
<reference evidence="1 2" key="1">
    <citation type="journal article" date="2014" name="Curr. Microbiol.">
        <title>Spirosoma radiotolerans sp. nov., a gamma-radiation-resistant bacterium isolated from gamma ray-irradiated soil.</title>
        <authorList>
            <person name="Lee J.J."/>
            <person name="Srinivasan S."/>
            <person name="Lim S."/>
            <person name="Joe M."/>
            <person name="Im S."/>
            <person name="Bae S.I."/>
            <person name="Park K.R."/>
            <person name="Han J.H."/>
            <person name="Park S.H."/>
            <person name="Joo B.M."/>
            <person name="Park S.J."/>
            <person name="Kim M.K."/>
        </authorList>
    </citation>
    <scope>NUCLEOTIDE SEQUENCE [LARGE SCALE GENOMIC DNA]</scope>
    <source>
        <strain evidence="1 2">DG5A</strain>
    </source>
</reference>
<sequence length="79" mass="8892">MITADLKSILHEQIDRLEDPQDVQDLLLTVSEFVSQRTNIFTETPALLAQLEQALASVQSTKLTTHDQVASEAKQWITQ</sequence>
<dbReference type="Proteomes" id="UP000033054">
    <property type="component" value="Chromosome"/>
</dbReference>
<name>A0A0E3ZY74_9BACT</name>
<dbReference type="OrthoDB" id="962916at2"/>
<dbReference type="KEGG" id="srd:SD10_22720"/>